<name>A0A073CP20_PLAA1</name>
<dbReference type="GeneID" id="77286821"/>
<keyword evidence="2" id="KW-1185">Reference proteome</keyword>
<accession>A0A073CP20</accession>
<reference evidence="1 2" key="1">
    <citation type="journal article" date="2014" name="Appl. Environ. Microbiol.">
        <title>Elucidation of insertion elements encoded on plasmids and in vitro construction of shuttle vectors from the toxic cyanobacterium Planktothrix.</title>
        <authorList>
            <person name="Christiansen G."/>
            <person name="Goesmann A."/>
            <person name="Kurmayer R."/>
        </authorList>
    </citation>
    <scope>NUCLEOTIDE SEQUENCE [LARGE SCALE GENOMIC DNA]</scope>
    <source>
        <strain evidence="1 2">NIVA-CYA 126/8</strain>
    </source>
</reference>
<organism evidence="1 2">
    <name type="scientific">Planktothrix agardhii (strain NIVA-CYA 126/8)</name>
    <dbReference type="NCBI Taxonomy" id="388467"/>
    <lineage>
        <taxon>Bacteria</taxon>
        <taxon>Bacillati</taxon>
        <taxon>Cyanobacteriota</taxon>
        <taxon>Cyanophyceae</taxon>
        <taxon>Oscillatoriophycideae</taxon>
        <taxon>Oscillatoriales</taxon>
        <taxon>Microcoleaceae</taxon>
        <taxon>Planktothrix</taxon>
    </lineage>
</organism>
<dbReference type="RefSeq" id="WP_026797700.1">
    <property type="nucleotide sequence ID" value="NZ_CM002803.1"/>
</dbReference>
<protein>
    <submittedName>
        <fullName evidence="1">Uncharacterized protein</fullName>
    </submittedName>
</protein>
<dbReference type="Proteomes" id="UP000027395">
    <property type="component" value="Chromosome"/>
</dbReference>
<dbReference type="AlphaFoldDB" id="A0A073CP20"/>
<dbReference type="HOGENOM" id="CLU_2505513_0_0_3"/>
<sequence>MNKITLEIPDQLMNLIRDKSESIESILLKALEDYLTKESLDITKTKTWELCGSLEIPNPEPEFIVSEKKSELSTNYAEKIDQILY</sequence>
<gene>
    <name evidence="1" type="ORF">A19Y_0544</name>
</gene>
<evidence type="ECO:0000313" key="2">
    <source>
        <dbReference type="Proteomes" id="UP000027395"/>
    </source>
</evidence>
<dbReference type="PATRIC" id="fig|388467.6.peg.492"/>
<dbReference type="EMBL" id="CM002803">
    <property type="protein sequence ID" value="KEI65740.1"/>
    <property type="molecule type" value="Genomic_DNA"/>
</dbReference>
<dbReference type="STRING" id="388467.A19Y_0544"/>
<evidence type="ECO:0000313" key="1">
    <source>
        <dbReference type="EMBL" id="KEI65740.1"/>
    </source>
</evidence>
<dbReference type="eggNOG" id="ENOG50333WD">
    <property type="taxonomic scope" value="Bacteria"/>
</dbReference>
<proteinExistence type="predicted"/>